<keyword evidence="5" id="KW-0862">Zinc</keyword>
<evidence type="ECO:0000259" key="2">
    <source>
        <dbReference type="Pfam" id="PF12850"/>
    </source>
</evidence>
<dbReference type="GO" id="GO:0005737">
    <property type="term" value="C:cytoplasm"/>
    <property type="evidence" value="ECO:0007669"/>
    <property type="project" value="TreeGrafter"/>
</dbReference>
<sequence>MRILIISDVHANLVALEAVLSDAGRVDDIWSLGDIVGYGPRPRECVELVRVLAPNISVIGNHDWACIGRLSLDEFNPVARFASYWTTMQLQAEHLQYLESLPNRMIDGDWTVVHGSPRHPIWEYIYNARIAALNFPAFDTPLCFVGHTHVPLYIREDEALSNVAPHHPNDGEVLDVSSGRYIINPGAVGQPRDGDPRASYAIFEPDAQRVTFHRVEYRIADTQAQMREAGLPESLVTRLAAGV</sequence>
<dbReference type="InterPro" id="IPR024654">
    <property type="entry name" value="Calcineurin-like_PHP_lpxH"/>
</dbReference>
<dbReference type="EMBL" id="CP001823">
    <property type="protein sequence ID" value="ACZ39076.1"/>
    <property type="molecule type" value="Genomic_DNA"/>
</dbReference>
<dbReference type="SUPFAM" id="SSF56300">
    <property type="entry name" value="Metallo-dependent phosphatases"/>
    <property type="match status" value="1"/>
</dbReference>
<feature type="binding site" evidence="5">
    <location>
        <position position="34"/>
    </location>
    <ligand>
        <name>Zn(2+)</name>
        <dbReference type="ChEBI" id="CHEBI:29105"/>
        <label>2</label>
    </ligand>
</feature>
<dbReference type="InParanoid" id="D1C4A9"/>
<protein>
    <submittedName>
        <fullName evidence="3">Metallophosphoesterase</fullName>
    </submittedName>
</protein>
<evidence type="ECO:0000313" key="4">
    <source>
        <dbReference type="Proteomes" id="UP000002027"/>
    </source>
</evidence>
<keyword evidence="5" id="KW-0002">3D-structure</keyword>
<comment type="similarity">
    <text evidence="1">Belongs to the metallophosphoesterase superfamily. YfcE family.</text>
</comment>
<evidence type="ECO:0007829" key="5">
    <source>
        <dbReference type="PDB" id="3RQZ"/>
    </source>
</evidence>
<dbReference type="Pfam" id="PF12850">
    <property type="entry name" value="Metallophos_2"/>
    <property type="match status" value="1"/>
</dbReference>
<dbReference type="PIRSF" id="PIRSF000883">
    <property type="entry name" value="Pesterase_MJ0912"/>
    <property type="match status" value="1"/>
</dbReference>
<dbReference type="KEGG" id="sti:Sthe_1642"/>
<dbReference type="RefSeq" id="WP_012872123.1">
    <property type="nucleotide sequence ID" value="NC_013523.1"/>
</dbReference>
<feature type="binding site" evidence="5">
    <location>
        <position position="8"/>
    </location>
    <ligand>
        <name>Zn(2+)</name>
        <dbReference type="ChEBI" id="CHEBI:29105"/>
        <label>2</label>
    </ligand>
</feature>
<dbReference type="STRING" id="479434.Sthe_1642"/>
<dbReference type="InterPro" id="IPR011152">
    <property type="entry name" value="Pesterase_MJ0912"/>
</dbReference>
<dbReference type="InterPro" id="IPR050126">
    <property type="entry name" value="Ap4A_hydrolase"/>
</dbReference>
<gene>
    <name evidence="3" type="ordered locus">Sthe_1642</name>
</gene>
<dbReference type="PDBsum" id="3RQZ"/>
<dbReference type="Gene3D" id="3.60.21.10">
    <property type="match status" value="1"/>
</dbReference>
<dbReference type="PDB" id="3RQZ">
    <property type="method" value="X-ray"/>
    <property type="resolution" value="1.95 A"/>
    <property type="chains" value="A/B/C=1-243"/>
</dbReference>
<accession>D1C4A9</accession>
<dbReference type="EvolutionaryTrace" id="D1C4A9"/>
<evidence type="ECO:0000256" key="1">
    <source>
        <dbReference type="ARBA" id="ARBA00008950"/>
    </source>
</evidence>
<feature type="binding site" evidence="5">
    <location>
        <position position="149"/>
    </location>
    <ligand>
        <name>Zn(2+)</name>
        <dbReference type="ChEBI" id="CHEBI:29105"/>
        <label>1</label>
    </ligand>
</feature>
<dbReference type="OrthoDB" id="9800565at2"/>
<dbReference type="Proteomes" id="UP000002027">
    <property type="component" value="Chromosome 1"/>
</dbReference>
<organism evidence="3 4">
    <name type="scientific">Sphaerobacter thermophilus (strain ATCC 49802 / DSM 20745 / KCCM 41009 / NCIMB 13125 / S 6022)</name>
    <dbReference type="NCBI Taxonomy" id="479434"/>
    <lineage>
        <taxon>Bacteria</taxon>
        <taxon>Pseudomonadati</taxon>
        <taxon>Thermomicrobiota</taxon>
        <taxon>Thermomicrobia</taxon>
        <taxon>Sphaerobacterales</taxon>
        <taxon>Sphaerobacterineae</taxon>
        <taxon>Sphaerobacteraceae</taxon>
        <taxon>Sphaerobacter</taxon>
    </lineage>
</organism>
<dbReference type="AlphaFoldDB" id="D1C4A9"/>
<dbReference type="PANTHER" id="PTHR42850:SF2">
    <property type="entry name" value="BLL5683 PROTEIN"/>
    <property type="match status" value="1"/>
</dbReference>
<evidence type="ECO:0000313" key="3">
    <source>
        <dbReference type="EMBL" id="ACZ39076.1"/>
    </source>
</evidence>
<feature type="binding site" evidence="5">
    <location>
        <position position="10"/>
    </location>
    <ligand>
        <name>Zn(2+)</name>
        <dbReference type="ChEBI" id="CHEBI:29105"/>
        <label>1</label>
    </ligand>
</feature>
<name>D1C4A9_SPHTD</name>
<feature type="binding site" evidence="5">
    <location>
        <position position="8"/>
    </location>
    <ligand>
        <name>Zn(2+)</name>
        <dbReference type="ChEBI" id="CHEBI:29105"/>
        <label>1</label>
    </ligand>
</feature>
<feature type="binding site" evidence="5">
    <location>
        <position position="147"/>
    </location>
    <ligand>
        <name>Zn(2+)</name>
        <dbReference type="ChEBI" id="CHEBI:29105"/>
        <label>2</label>
    </ligand>
</feature>
<dbReference type="GO" id="GO:0016791">
    <property type="term" value="F:phosphatase activity"/>
    <property type="evidence" value="ECO:0007669"/>
    <property type="project" value="TreeGrafter"/>
</dbReference>
<keyword evidence="5" id="KW-0479">Metal-binding</keyword>
<reference evidence="4" key="1">
    <citation type="submission" date="2009-11" db="EMBL/GenBank/DDBJ databases">
        <title>The complete chromosome 1 of Sphaerobacter thermophilus DSM 20745.</title>
        <authorList>
            <person name="Lucas S."/>
            <person name="Copeland A."/>
            <person name="Lapidus A."/>
            <person name="Glavina del Rio T."/>
            <person name="Dalin E."/>
            <person name="Tice H."/>
            <person name="Bruce D."/>
            <person name="Goodwin L."/>
            <person name="Pitluck S."/>
            <person name="Kyrpides N."/>
            <person name="Mavromatis K."/>
            <person name="Ivanova N."/>
            <person name="Mikhailova N."/>
            <person name="LaButti K.M."/>
            <person name="Clum A."/>
            <person name="Sun H.I."/>
            <person name="Brettin T."/>
            <person name="Detter J.C."/>
            <person name="Han C."/>
            <person name="Larimer F."/>
            <person name="Land M."/>
            <person name="Hauser L."/>
            <person name="Markowitz V."/>
            <person name="Cheng J.F."/>
            <person name="Hugenholtz P."/>
            <person name="Woyke T."/>
            <person name="Wu D."/>
            <person name="Steenblock K."/>
            <person name="Schneider S."/>
            <person name="Pukall R."/>
            <person name="Goeker M."/>
            <person name="Klenk H.P."/>
            <person name="Eisen J.A."/>
        </authorList>
    </citation>
    <scope>NUCLEOTIDE SEQUENCE [LARGE SCALE GENOMIC DNA]</scope>
    <source>
        <strain evidence="4">ATCC 49802 / DSM 20745 / S 6022</strain>
    </source>
</reference>
<dbReference type="SMR" id="D1C4A9"/>
<dbReference type="HOGENOM" id="CLU_074761_1_1_0"/>
<dbReference type="GO" id="GO:0046872">
    <property type="term" value="F:metal ion binding"/>
    <property type="evidence" value="ECO:0007669"/>
    <property type="project" value="UniProtKB-KW"/>
</dbReference>
<proteinExistence type="evidence at protein level"/>
<reference evidence="3 4" key="2">
    <citation type="journal article" date="2010" name="Stand. Genomic Sci.">
        <title>Complete genome sequence of Desulfohalobium retbaense type strain (HR(100)).</title>
        <authorList>
            <person name="Spring S."/>
            <person name="Nolan M."/>
            <person name="Lapidus A."/>
            <person name="Glavina Del Rio T."/>
            <person name="Copeland A."/>
            <person name="Tice H."/>
            <person name="Cheng J.F."/>
            <person name="Lucas S."/>
            <person name="Land M."/>
            <person name="Chen F."/>
            <person name="Bruce D."/>
            <person name="Goodwin L."/>
            <person name="Pitluck S."/>
            <person name="Ivanova N."/>
            <person name="Mavromatis K."/>
            <person name="Mikhailova N."/>
            <person name="Pati A."/>
            <person name="Chen A."/>
            <person name="Palaniappan K."/>
            <person name="Hauser L."/>
            <person name="Chang Y.J."/>
            <person name="Jeffries C.D."/>
            <person name="Munk C."/>
            <person name="Kiss H."/>
            <person name="Chain P."/>
            <person name="Han C."/>
            <person name="Brettin T."/>
            <person name="Detter J.C."/>
            <person name="Schuler E."/>
            <person name="Goker M."/>
            <person name="Rohde M."/>
            <person name="Bristow J."/>
            <person name="Eisen J.A."/>
            <person name="Markowitz V."/>
            <person name="Hugenholtz P."/>
            <person name="Kyrpides N.C."/>
            <person name="Klenk H.P."/>
        </authorList>
    </citation>
    <scope>NUCLEOTIDE SEQUENCE [LARGE SCALE GENOMIC DNA]</scope>
    <source>
        <strain evidence="4">ATCC 49802 / DSM 20745 / S 6022</strain>
    </source>
</reference>
<reference evidence="5" key="3">
    <citation type="submission" date="2011-04" db="PDB data bank">
        <title>Crystal structure of metallophosphoesterase from Sphaerobacter thermophilus.</title>
        <authorList>
            <person name="Chang C."/>
            <person name="Wu R."/>
            <person name="Clancy S."/>
            <person name="Joachimiak A."/>
        </authorList>
    </citation>
    <scope>X-RAY CRYSTALLOGRAPHY (1.95 ANGSTROMS) IN COMPLEX WITH ZN(2+)</scope>
</reference>
<feature type="domain" description="Calcineurin-like phosphoesterase" evidence="2">
    <location>
        <begin position="1"/>
        <end position="206"/>
    </location>
</feature>
<dbReference type="InterPro" id="IPR029052">
    <property type="entry name" value="Metallo-depent_PP-like"/>
</dbReference>
<feature type="binding site" evidence="5">
    <location>
        <position position="34"/>
    </location>
    <ligand>
        <name>Zn(2+)</name>
        <dbReference type="ChEBI" id="CHEBI:29105"/>
        <label>1</label>
    </ligand>
</feature>
<keyword evidence="4" id="KW-1185">Reference proteome</keyword>
<dbReference type="PANTHER" id="PTHR42850">
    <property type="entry name" value="METALLOPHOSPHOESTERASE"/>
    <property type="match status" value="1"/>
</dbReference>
<dbReference type="eggNOG" id="COG0639">
    <property type="taxonomic scope" value="Bacteria"/>
</dbReference>